<dbReference type="OMA" id="EQSFAKM"/>
<accession>T1FXN4</accession>
<dbReference type="GO" id="GO:0006355">
    <property type="term" value="P:regulation of DNA-templated transcription"/>
    <property type="evidence" value="ECO:0000318"/>
    <property type="project" value="GO_Central"/>
</dbReference>
<dbReference type="GO" id="GO:0000785">
    <property type="term" value="C:chromatin"/>
    <property type="evidence" value="ECO:0000318"/>
    <property type="project" value="GO_Central"/>
</dbReference>
<dbReference type="PANTHER" id="PTHR22880">
    <property type="entry name" value="FALZ-RELATED BROMODOMAIN-CONTAINING PROTEINS"/>
    <property type="match status" value="1"/>
</dbReference>
<dbReference type="EMBL" id="AMQM01000648">
    <property type="status" value="NOT_ANNOTATED_CDS"/>
    <property type="molecule type" value="Genomic_DNA"/>
</dbReference>
<evidence type="ECO:0000259" key="5">
    <source>
        <dbReference type="PROSITE" id="PS50014"/>
    </source>
</evidence>
<evidence type="ECO:0008006" key="10">
    <source>
        <dbReference type="Google" id="ProtNLM"/>
    </source>
</evidence>
<proteinExistence type="predicted"/>
<name>T1FXN4_HELRO</name>
<dbReference type="SUPFAM" id="SSF47370">
    <property type="entry name" value="Bromodomain"/>
    <property type="match status" value="2"/>
</dbReference>
<dbReference type="CTD" id="20213582"/>
<reference evidence="9" key="1">
    <citation type="submission" date="2012-12" db="EMBL/GenBank/DDBJ databases">
        <authorList>
            <person name="Hellsten U."/>
            <person name="Grimwood J."/>
            <person name="Chapman J.A."/>
            <person name="Shapiro H."/>
            <person name="Aerts A."/>
            <person name="Otillar R.P."/>
            <person name="Terry A.Y."/>
            <person name="Boore J.L."/>
            <person name="Simakov O."/>
            <person name="Marletaz F."/>
            <person name="Cho S.-J."/>
            <person name="Edsinger-Gonzales E."/>
            <person name="Havlak P."/>
            <person name="Kuo D.-H."/>
            <person name="Larsson T."/>
            <person name="Lv J."/>
            <person name="Arendt D."/>
            <person name="Savage R."/>
            <person name="Osoegawa K."/>
            <person name="de Jong P."/>
            <person name="Lindberg D.R."/>
            <person name="Seaver E.C."/>
            <person name="Weisblat D.A."/>
            <person name="Putnam N.H."/>
            <person name="Grigoriev I.V."/>
            <person name="Rokhsar D.S."/>
        </authorList>
    </citation>
    <scope>NUCLEOTIDE SEQUENCE</scope>
</reference>
<evidence type="ECO:0000313" key="9">
    <source>
        <dbReference type="Proteomes" id="UP000015101"/>
    </source>
</evidence>
<dbReference type="InterPro" id="IPR043508">
    <property type="entry name" value="Bromo_Brdt_I"/>
</dbReference>
<dbReference type="Gene3D" id="1.20.1270.220">
    <property type="match status" value="1"/>
</dbReference>
<dbReference type="PANTHER" id="PTHR22880:SF225">
    <property type="entry name" value="BROMODOMAIN-CONTAINING PROTEIN BET-1-RELATED"/>
    <property type="match status" value="1"/>
</dbReference>
<dbReference type="InterPro" id="IPR018359">
    <property type="entry name" value="Bromodomain_CS"/>
</dbReference>
<dbReference type="HOGENOM" id="CLU_001499_0_4_1"/>
<dbReference type="GeneID" id="20213582"/>
<keyword evidence="9" id="KW-1185">Reference proteome</keyword>
<dbReference type="PROSITE" id="PS00633">
    <property type="entry name" value="BROMODOMAIN_1"/>
    <property type="match status" value="2"/>
</dbReference>
<dbReference type="CDD" id="cd05498">
    <property type="entry name" value="Bromo_Brdt_II_like"/>
    <property type="match status" value="1"/>
</dbReference>
<feature type="region of interest" description="Disordered" evidence="4">
    <location>
        <begin position="1"/>
        <end position="20"/>
    </location>
</feature>
<reference evidence="7 9" key="2">
    <citation type="journal article" date="2013" name="Nature">
        <title>Insights into bilaterian evolution from three spiralian genomes.</title>
        <authorList>
            <person name="Simakov O."/>
            <person name="Marletaz F."/>
            <person name="Cho S.J."/>
            <person name="Edsinger-Gonzales E."/>
            <person name="Havlak P."/>
            <person name="Hellsten U."/>
            <person name="Kuo D.H."/>
            <person name="Larsson T."/>
            <person name="Lv J."/>
            <person name="Arendt D."/>
            <person name="Savage R."/>
            <person name="Osoegawa K."/>
            <person name="de Jong P."/>
            <person name="Grimwood J."/>
            <person name="Chapman J.A."/>
            <person name="Shapiro H."/>
            <person name="Aerts A."/>
            <person name="Otillar R.P."/>
            <person name="Terry A.Y."/>
            <person name="Boore J.L."/>
            <person name="Grigoriev I.V."/>
            <person name="Lindberg D.R."/>
            <person name="Seaver E.C."/>
            <person name="Weisblat D.A."/>
            <person name="Putnam N.H."/>
            <person name="Rokhsar D.S."/>
        </authorList>
    </citation>
    <scope>NUCLEOTIDE SEQUENCE</scope>
</reference>
<dbReference type="PROSITE" id="PS50014">
    <property type="entry name" value="BROMODOMAIN_2"/>
    <property type="match status" value="2"/>
</dbReference>
<dbReference type="InterPro" id="IPR050935">
    <property type="entry name" value="Bromo_chromatin_reader"/>
</dbReference>
<dbReference type="FunFam" id="1.20.920.10:FF:000003">
    <property type="entry name" value="Bromodomain-containing protein 2"/>
    <property type="match status" value="1"/>
</dbReference>
<dbReference type="Pfam" id="PF17035">
    <property type="entry name" value="BET"/>
    <property type="match status" value="1"/>
</dbReference>
<dbReference type="OrthoDB" id="21449at2759"/>
<evidence type="ECO:0000256" key="4">
    <source>
        <dbReference type="SAM" id="MobiDB-lite"/>
    </source>
</evidence>
<dbReference type="eggNOG" id="KOG1474">
    <property type="taxonomic scope" value="Eukaryota"/>
</dbReference>
<feature type="compositionally biased region" description="Basic and acidic residues" evidence="4">
    <location>
        <begin position="303"/>
        <end position="323"/>
    </location>
</feature>
<feature type="domain" description="Bromo" evidence="5">
    <location>
        <begin position="40"/>
        <end position="112"/>
    </location>
</feature>
<dbReference type="SMART" id="SM00297">
    <property type="entry name" value="BROMO"/>
    <property type="match status" value="2"/>
</dbReference>
<dbReference type="InterPro" id="IPR043509">
    <property type="entry name" value="Bromo_Brdt_II"/>
</dbReference>
<evidence type="ECO:0000256" key="1">
    <source>
        <dbReference type="ARBA" id="ARBA00022737"/>
    </source>
</evidence>
<feature type="compositionally biased region" description="Low complexity" evidence="4">
    <location>
        <begin position="280"/>
        <end position="297"/>
    </location>
</feature>
<dbReference type="EnsemblMetazoa" id="HelroT64016">
    <property type="protein sequence ID" value="HelroP64016"/>
    <property type="gene ID" value="HelroG64016"/>
</dbReference>
<dbReference type="InterPro" id="IPR038336">
    <property type="entry name" value="NET_sf"/>
</dbReference>
<dbReference type="Proteomes" id="UP000015101">
    <property type="component" value="Unassembled WGS sequence"/>
</dbReference>
<gene>
    <name evidence="8" type="primary">20213582</name>
    <name evidence="7" type="ORF">HELRODRAFT_64016</name>
</gene>
<reference evidence="8" key="3">
    <citation type="submission" date="2015-06" db="UniProtKB">
        <authorList>
            <consortium name="EnsemblMetazoa"/>
        </authorList>
    </citation>
    <scope>IDENTIFICATION</scope>
</reference>
<feature type="region of interest" description="Disordered" evidence="4">
    <location>
        <begin position="280"/>
        <end position="347"/>
    </location>
</feature>
<keyword evidence="2 3" id="KW-0103">Bromodomain</keyword>
<dbReference type="Gene3D" id="1.20.920.10">
    <property type="entry name" value="Bromodomain-like"/>
    <property type="match status" value="2"/>
</dbReference>
<feature type="domain" description="NET" evidence="6">
    <location>
        <begin position="332"/>
        <end position="414"/>
    </location>
</feature>
<dbReference type="GO" id="GO:0005634">
    <property type="term" value="C:nucleus"/>
    <property type="evidence" value="ECO:0000318"/>
    <property type="project" value="GO_Central"/>
</dbReference>
<protein>
    <recommendedName>
        <fullName evidence="10">Bromo domain-containing protein</fullName>
    </recommendedName>
</protein>
<dbReference type="InterPro" id="IPR001487">
    <property type="entry name" value="Bromodomain"/>
</dbReference>
<dbReference type="PROSITE" id="PS51525">
    <property type="entry name" value="NET"/>
    <property type="match status" value="1"/>
</dbReference>
<dbReference type="Pfam" id="PF00439">
    <property type="entry name" value="Bromodomain"/>
    <property type="match status" value="2"/>
</dbReference>
<dbReference type="InParanoid" id="T1FXN4"/>
<dbReference type="PRINTS" id="PR00503">
    <property type="entry name" value="BROMODOMAIN"/>
</dbReference>
<dbReference type="GO" id="GO:0006338">
    <property type="term" value="P:chromatin remodeling"/>
    <property type="evidence" value="ECO:0000318"/>
    <property type="project" value="GO_Central"/>
</dbReference>
<evidence type="ECO:0000256" key="2">
    <source>
        <dbReference type="ARBA" id="ARBA00023117"/>
    </source>
</evidence>
<feature type="domain" description="Bromo" evidence="5">
    <location>
        <begin position="191"/>
        <end position="263"/>
    </location>
</feature>
<evidence type="ECO:0000256" key="3">
    <source>
        <dbReference type="PROSITE-ProRule" id="PRU00035"/>
    </source>
</evidence>
<dbReference type="InterPro" id="IPR027353">
    <property type="entry name" value="NET_dom"/>
</dbReference>
<sequence length="415" mass="47188">MDPTLNHQGSSSVSVTETHRKPRMTNQLKFLEKVVLKCLWKHNFAWPFHQPVDAKKLNLPDYYKIIKQPIDMGTIKKRLETRFYYTAQDCIKDFNLMFSNCYTYNKPGEDIVIMCQTLEKLFHSKLNEMPAEVSSLLAHLPALSHMKKGVKRKADTTTPTSSGIGGGGIINIEMSPLSYCKEILKELFGKRHAGYAWPFYQPVDAELLGLDDYHELIEMPMDLGTVKRKIESNEYKTASEFANDVRLIFTNCYRYNAHGSDVVAMARKLQDVFELKYAHTPSSKPSSSATSASAATSQGNQSRLDHAAKASEKKKQKKREDKCPTLPTATFDSDDEDNQKPMSYEEKRQLSLDINKLPGDRLGKVVHIIQSREPSLKDSNPDEIEIDFETLKPSTLRELEVYVSSCLKRTNNPYG</sequence>
<keyword evidence="1" id="KW-0677">Repeat</keyword>
<evidence type="ECO:0000313" key="8">
    <source>
        <dbReference type="EnsemblMetazoa" id="HelroP64016"/>
    </source>
</evidence>
<evidence type="ECO:0000259" key="6">
    <source>
        <dbReference type="PROSITE" id="PS51525"/>
    </source>
</evidence>
<dbReference type="EMBL" id="KB096324">
    <property type="protein sequence ID" value="ESO06581.1"/>
    <property type="molecule type" value="Genomic_DNA"/>
</dbReference>
<dbReference type="FunFam" id="1.20.1270.220:FF:000001">
    <property type="entry name" value="bromodomain-containing protein 2 isoform X1"/>
    <property type="match status" value="1"/>
</dbReference>
<dbReference type="CDD" id="cd05497">
    <property type="entry name" value="Bromo_Brdt_I_like"/>
    <property type="match status" value="1"/>
</dbReference>
<dbReference type="STRING" id="6412.T1FXN4"/>
<dbReference type="AlphaFoldDB" id="T1FXN4"/>
<dbReference type="RefSeq" id="XP_009015949.1">
    <property type="nucleotide sequence ID" value="XM_009017701.1"/>
</dbReference>
<dbReference type="KEGG" id="hro:HELRODRAFT_64016"/>
<dbReference type="FunFam" id="1.20.920.10:FF:000002">
    <property type="entry name" value="Bromodomain-containing protein 4"/>
    <property type="match status" value="1"/>
</dbReference>
<feature type="compositionally biased region" description="Polar residues" evidence="4">
    <location>
        <begin position="1"/>
        <end position="16"/>
    </location>
</feature>
<dbReference type="InterPro" id="IPR036427">
    <property type="entry name" value="Bromodomain-like_sf"/>
</dbReference>
<organism evidence="8 9">
    <name type="scientific">Helobdella robusta</name>
    <name type="common">Californian leech</name>
    <dbReference type="NCBI Taxonomy" id="6412"/>
    <lineage>
        <taxon>Eukaryota</taxon>
        <taxon>Metazoa</taxon>
        <taxon>Spiralia</taxon>
        <taxon>Lophotrochozoa</taxon>
        <taxon>Annelida</taxon>
        <taxon>Clitellata</taxon>
        <taxon>Hirudinea</taxon>
        <taxon>Rhynchobdellida</taxon>
        <taxon>Glossiphoniidae</taxon>
        <taxon>Helobdella</taxon>
    </lineage>
</organism>
<evidence type="ECO:0000313" key="7">
    <source>
        <dbReference type="EMBL" id="ESO06581.1"/>
    </source>
</evidence>